<feature type="region of interest" description="Disordered" evidence="1">
    <location>
        <begin position="1"/>
        <end position="53"/>
    </location>
</feature>
<feature type="compositionally biased region" description="Basic and acidic residues" evidence="1">
    <location>
        <begin position="22"/>
        <end position="39"/>
    </location>
</feature>
<gene>
    <name evidence="2" type="ORF">Pcinc_033645</name>
</gene>
<dbReference type="EMBL" id="JAWQEG010004772">
    <property type="protein sequence ID" value="KAK3860299.1"/>
    <property type="molecule type" value="Genomic_DNA"/>
</dbReference>
<evidence type="ECO:0000313" key="2">
    <source>
        <dbReference type="EMBL" id="KAK3860299.1"/>
    </source>
</evidence>
<feature type="region of interest" description="Disordered" evidence="1">
    <location>
        <begin position="83"/>
        <end position="106"/>
    </location>
</feature>
<dbReference type="Proteomes" id="UP001286313">
    <property type="component" value="Unassembled WGS sequence"/>
</dbReference>
<organism evidence="2 3">
    <name type="scientific">Petrolisthes cinctipes</name>
    <name type="common">Flat porcelain crab</name>
    <dbReference type="NCBI Taxonomy" id="88211"/>
    <lineage>
        <taxon>Eukaryota</taxon>
        <taxon>Metazoa</taxon>
        <taxon>Ecdysozoa</taxon>
        <taxon>Arthropoda</taxon>
        <taxon>Crustacea</taxon>
        <taxon>Multicrustacea</taxon>
        <taxon>Malacostraca</taxon>
        <taxon>Eumalacostraca</taxon>
        <taxon>Eucarida</taxon>
        <taxon>Decapoda</taxon>
        <taxon>Pleocyemata</taxon>
        <taxon>Anomura</taxon>
        <taxon>Galatheoidea</taxon>
        <taxon>Porcellanidae</taxon>
        <taxon>Petrolisthes</taxon>
    </lineage>
</organism>
<keyword evidence="3" id="KW-1185">Reference proteome</keyword>
<reference evidence="2" key="1">
    <citation type="submission" date="2023-10" db="EMBL/GenBank/DDBJ databases">
        <title>Genome assemblies of two species of porcelain crab, Petrolisthes cinctipes and Petrolisthes manimaculis (Anomura: Porcellanidae).</title>
        <authorList>
            <person name="Angst P."/>
        </authorList>
    </citation>
    <scope>NUCLEOTIDE SEQUENCE</scope>
    <source>
        <strain evidence="2">PB745_01</strain>
        <tissue evidence="2">Gill</tissue>
    </source>
</reference>
<proteinExistence type="predicted"/>
<evidence type="ECO:0000256" key="1">
    <source>
        <dbReference type="SAM" id="MobiDB-lite"/>
    </source>
</evidence>
<sequence length="106" mass="12654">MNREKNWKKKPKNKAKNKKKKENMIVKREKDKRDREKRSKVTRRRREKHQPTLSKLLFGDGREAEGQIREGWTDGVAERNNRMGRRGRWGAMGPKEEGWRIGGRKG</sequence>
<name>A0AAE1ERW0_PETCI</name>
<accession>A0AAE1ERW0</accession>
<evidence type="ECO:0000313" key="3">
    <source>
        <dbReference type="Proteomes" id="UP001286313"/>
    </source>
</evidence>
<dbReference type="AlphaFoldDB" id="A0AAE1ERW0"/>
<comment type="caution">
    <text evidence="2">The sequence shown here is derived from an EMBL/GenBank/DDBJ whole genome shotgun (WGS) entry which is preliminary data.</text>
</comment>
<feature type="compositionally biased region" description="Basic residues" evidence="1">
    <location>
        <begin position="1"/>
        <end position="21"/>
    </location>
</feature>
<protein>
    <submittedName>
        <fullName evidence="2">Uncharacterized protein</fullName>
    </submittedName>
</protein>